<evidence type="ECO:0008006" key="3">
    <source>
        <dbReference type="Google" id="ProtNLM"/>
    </source>
</evidence>
<dbReference type="AlphaFoldDB" id="A0A6N3XC07"/>
<evidence type="ECO:0000313" key="1">
    <source>
        <dbReference type="EMBL" id="KKZ13620.1"/>
    </source>
</evidence>
<organism evidence="1 2">
    <name type="scientific">Candidatus Synechococcus spongiarum 142</name>
    <dbReference type="NCBI Taxonomy" id="1608213"/>
    <lineage>
        <taxon>Bacteria</taxon>
        <taxon>Bacillati</taxon>
        <taxon>Cyanobacteriota</taxon>
        <taxon>Cyanophyceae</taxon>
        <taxon>Synechococcales</taxon>
        <taxon>Synechococcaceae</taxon>
        <taxon>Synechococcus</taxon>
    </lineage>
</organism>
<feature type="non-terminal residue" evidence="1">
    <location>
        <position position="332"/>
    </location>
</feature>
<proteinExistence type="predicted"/>
<protein>
    <recommendedName>
        <fullName evidence="3">Calx-beta domain-containing protein</fullName>
    </recommendedName>
</protein>
<accession>A0A6N3XC07</accession>
<evidence type="ECO:0000313" key="2">
    <source>
        <dbReference type="Proteomes" id="UP000035054"/>
    </source>
</evidence>
<gene>
    <name evidence="1" type="ORF">TH68_06585</name>
</gene>
<comment type="caution">
    <text evidence="1">The sequence shown here is derived from an EMBL/GenBank/DDBJ whole genome shotgun (WGS) entry which is preliminary data.</text>
</comment>
<name>A0A6N3XC07_9SYNE</name>
<sequence length="332" mass="33760">TAHWNTARTVTVAAAEDDNTSSEAVTLTHTATSGSSTYSVGKSLEVTVIDNDTGTPDLALSPAALTVAEGGSATYTVRPVTKPAAQFLVTVSGGMDKGVSVDFHRRGGGGLYFTTRDWDRSQTVTVSAAPDDNTSPETVTLTHTVSRGRGYGSVRKELVVTVTDADTAGLVLSPAAVMVGEAGSATYTVSLATEPTEAVTVTMSGMGSGVSVDTDPGMEGEQASLSFTTADWNTPRTVTVSAAADDNAVSEEVTLSHTASGGNYDSLSKELAVTVTDNETVGLVLSPAALTMGEAGSATYTVKLAAEPTAAVRVRVRGMGMGMGSGISVDTD</sequence>
<dbReference type="Proteomes" id="UP000035054">
    <property type="component" value="Unassembled WGS sequence"/>
</dbReference>
<dbReference type="EMBL" id="JXUO01000220">
    <property type="protein sequence ID" value="KKZ13620.1"/>
    <property type="molecule type" value="Genomic_DNA"/>
</dbReference>
<feature type="non-terminal residue" evidence="1">
    <location>
        <position position="1"/>
    </location>
</feature>
<reference evidence="1 2" key="1">
    <citation type="submission" date="2015-01" db="EMBL/GenBank/DDBJ databases">
        <title>Lifestyle Evolution in Cyanobacterial Symbionts of Sponges.</title>
        <authorList>
            <person name="Burgsdorf I."/>
            <person name="Slaby B.M."/>
            <person name="Handley K.M."/>
            <person name="Haber M."/>
            <person name="Blom J."/>
            <person name="Marshall C.W."/>
            <person name="Gilbert J.A."/>
            <person name="Hentschel U."/>
            <person name="Steindler L."/>
        </authorList>
    </citation>
    <scope>NUCLEOTIDE SEQUENCE [LARGE SCALE GENOMIC DNA]</scope>
    <source>
        <strain evidence="1">142</strain>
    </source>
</reference>